<evidence type="ECO:0000313" key="3">
    <source>
        <dbReference type="EMBL" id="GEU87013.1"/>
    </source>
</evidence>
<dbReference type="SUPFAM" id="SSF56672">
    <property type="entry name" value="DNA/RNA polymerases"/>
    <property type="match status" value="1"/>
</dbReference>
<dbReference type="Gene3D" id="3.30.70.270">
    <property type="match status" value="1"/>
</dbReference>
<gene>
    <name evidence="3" type="ORF">Tci_058991</name>
</gene>
<dbReference type="AlphaFoldDB" id="A0A6L2NLB5"/>
<accession>A0A6L2NLB5</accession>
<dbReference type="PANTHER" id="PTHR24559:SF427">
    <property type="entry name" value="RNA-DIRECTED DNA POLYMERASE"/>
    <property type="match status" value="1"/>
</dbReference>
<feature type="compositionally biased region" description="Low complexity" evidence="1">
    <location>
        <begin position="72"/>
        <end position="87"/>
    </location>
</feature>
<dbReference type="Pfam" id="PF00078">
    <property type="entry name" value="RVT_1"/>
    <property type="match status" value="1"/>
</dbReference>
<feature type="region of interest" description="Disordered" evidence="1">
    <location>
        <begin position="71"/>
        <end position="110"/>
    </location>
</feature>
<dbReference type="InterPro" id="IPR043128">
    <property type="entry name" value="Rev_trsase/Diguanyl_cyclase"/>
</dbReference>
<feature type="compositionally biased region" description="Low complexity" evidence="1">
    <location>
        <begin position="98"/>
        <end position="110"/>
    </location>
</feature>
<evidence type="ECO:0000259" key="2">
    <source>
        <dbReference type="Pfam" id="PF00078"/>
    </source>
</evidence>
<dbReference type="Gene3D" id="3.10.10.10">
    <property type="entry name" value="HIV Type 1 Reverse Transcriptase, subunit A, domain 1"/>
    <property type="match status" value="1"/>
</dbReference>
<keyword evidence="3" id="KW-0695">RNA-directed DNA polymerase</keyword>
<protein>
    <submittedName>
        <fullName evidence="3">RNA-directed DNA polymerase homolog</fullName>
    </submittedName>
</protein>
<feature type="compositionally biased region" description="Basic and acidic residues" evidence="1">
    <location>
        <begin position="88"/>
        <end position="97"/>
    </location>
</feature>
<evidence type="ECO:0000256" key="1">
    <source>
        <dbReference type="SAM" id="MobiDB-lite"/>
    </source>
</evidence>
<feature type="domain" description="Reverse transcriptase" evidence="2">
    <location>
        <begin position="286"/>
        <end position="377"/>
    </location>
</feature>
<dbReference type="InterPro" id="IPR043502">
    <property type="entry name" value="DNA/RNA_pol_sf"/>
</dbReference>
<keyword evidence="3" id="KW-0548">Nucleotidyltransferase</keyword>
<dbReference type="InterPro" id="IPR053134">
    <property type="entry name" value="RNA-dir_DNA_polymerase"/>
</dbReference>
<dbReference type="GO" id="GO:0003964">
    <property type="term" value="F:RNA-directed DNA polymerase activity"/>
    <property type="evidence" value="ECO:0007669"/>
    <property type="project" value="UniProtKB-KW"/>
</dbReference>
<proteinExistence type="predicted"/>
<dbReference type="InterPro" id="IPR000477">
    <property type="entry name" value="RT_dom"/>
</dbReference>
<dbReference type="CDD" id="cd01647">
    <property type="entry name" value="RT_LTR"/>
    <property type="match status" value="1"/>
</dbReference>
<organism evidence="3">
    <name type="scientific">Tanacetum cinerariifolium</name>
    <name type="common">Dalmatian daisy</name>
    <name type="synonym">Chrysanthemum cinerariifolium</name>
    <dbReference type="NCBI Taxonomy" id="118510"/>
    <lineage>
        <taxon>Eukaryota</taxon>
        <taxon>Viridiplantae</taxon>
        <taxon>Streptophyta</taxon>
        <taxon>Embryophyta</taxon>
        <taxon>Tracheophyta</taxon>
        <taxon>Spermatophyta</taxon>
        <taxon>Magnoliopsida</taxon>
        <taxon>eudicotyledons</taxon>
        <taxon>Gunneridae</taxon>
        <taxon>Pentapetalae</taxon>
        <taxon>asterids</taxon>
        <taxon>campanulids</taxon>
        <taxon>Asterales</taxon>
        <taxon>Asteraceae</taxon>
        <taxon>Asteroideae</taxon>
        <taxon>Anthemideae</taxon>
        <taxon>Anthemidinae</taxon>
        <taxon>Tanacetum</taxon>
    </lineage>
</organism>
<dbReference type="PANTHER" id="PTHR24559">
    <property type="entry name" value="TRANSPOSON TY3-I GAG-POL POLYPROTEIN"/>
    <property type="match status" value="1"/>
</dbReference>
<keyword evidence="3" id="KW-0808">Transferase</keyword>
<dbReference type="CDD" id="cd00303">
    <property type="entry name" value="retropepsin_like"/>
    <property type="match status" value="1"/>
</dbReference>
<sequence>SSTESYSIAEESVTATEGSIVFLCDLAGTEALKLRRASLALTLLYLALKSLRVAEALPNYEVTHDANALEAESQSQNGNDSDNGNGENRNENHRDRGNNQNGNPNENGRGAMPVARVCTYQDFMKCQPLNFKGNEGVVGLTGWFEKTKIVFHIRNCPEVYQVNLMDQKLKCYAIRSVENKRKFESNQRDNRVQQLPFKRQNVGGSNKARAYMAGDNEGADRSFVSTTFSTLLNVIPDTLGVSYAVELAYERITKTNNVLRGCTIRLLGHPFYINLMPVELNSFDVIIGSSVYSKIELRSGYHQLRVRDEDIPMTVFRTRYGHYKFQVMAFGLTNASAIFMDKFVIVFIDDILIYSRNKVEHEGHLKQILELLKKENYTPSFQCLAGYYQRFIGDFSKIAKLMNKLTQKSVKFNWGEKEEAAFQTLK</sequence>
<dbReference type="EMBL" id="BKCJ010009448">
    <property type="protein sequence ID" value="GEU87013.1"/>
    <property type="molecule type" value="Genomic_DNA"/>
</dbReference>
<comment type="caution">
    <text evidence="3">The sequence shown here is derived from an EMBL/GenBank/DDBJ whole genome shotgun (WGS) entry which is preliminary data.</text>
</comment>
<name>A0A6L2NLB5_TANCI</name>
<feature type="non-terminal residue" evidence="3">
    <location>
        <position position="1"/>
    </location>
</feature>
<reference evidence="3" key="1">
    <citation type="journal article" date="2019" name="Sci. Rep.">
        <title>Draft genome of Tanacetum cinerariifolium, the natural source of mosquito coil.</title>
        <authorList>
            <person name="Yamashiro T."/>
            <person name="Shiraishi A."/>
            <person name="Satake H."/>
            <person name="Nakayama K."/>
        </authorList>
    </citation>
    <scope>NUCLEOTIDE SEQUENCE</scope>
</reference>